<reference evidence="1 2" key="1">
    <citation type="journal article" date="2012" name="Science">
        <title>The Paleozoic origin of enzymatic lignin decomposition reconstructed from 31 fungal genomes.</title>
        <authorList>
            <person name="Floudas D."/>
            <person name="Binder M."/>
            <person name="Riley R."/>
            <person name="Barry K."/>
            <person name="Blanchette R.A."/>
            <person name="Henrissat B."/>
            <person name="Martinez A.T."/>
            <person name="Otillar R."/>
            <person name="Spatafora J.W."/>
            <person name="Yadav J.S."/>
            <person name="Aerts A."/>
            <person name="Benoit I."/>
            <person name="Boyd A."/>
            <person name="Carlson A."/>
            <person name="Copeland A."/>
            <person name="Coutinho P.M."/>
            <person name="de Vries R.P."/>
            <person name="Ferreira P."/>
            <person name="Findley K."/>
            <person name="Foster B."/>
            <person name="Gaskell J."/>
            <person name="Glotzer D."/>
            <person name="Gorecki P."/>
            <person name="Heitman J."/>
            <person name="Hesse C."/>
            <person name="Hori C."/>
            <person name="Igarashi K."/>
            <person name="Jurgens J.A."/>
            <person name="Kallen N."/>
            <person name="Kersten P."/>
            <person name="Kohler A."/>
            <person name="Kuees U."/>
            <person name="Kumar T.K.A."/>
            <person name="Kuo A."/>
            <person name="LaButti K."/>
            <person name="Larrondo L.F."/>
            <person name="Lindquist E."/>
            <person name="Ling A."/>
            <person name="Lombard V."/>
            <person name="Lucas S."/>
            <person name="Lundell T."/>
            <person name="Martin R."/>
            <person name="McLaughlin D.J."/>
            <person name="Morgenstern I."/>
            <person name="Morin E."/>
            <person name="Murat C."/>
            <person name="Nagy L.G."/>
            <person name="Nolan M."/>
            <person name="Ohm R.A."/>
            <person name="Patyshakuliyeva A."/>
            <person name="Rokas A."/>
            <person name="Ruiz-Duenas F.J."/>
            <person name="Sabat G."/>
            <person name="Salamov A."/>
            <person name="Samejima M."/>
            <person name="Schmutz J."/>
            <person name="Slot J.C."/>
            <person name="St John F."/>
            <person name="Stenlid J."/>
            <person name="Sun H."/>
            <person name="Sun S."/>
            <person name="Syed K."/>
            <person name="Tsang A."/>
            <person name="Wiebenga A."/>
            <person name="Young D."/>
            <person name="Pisabarro A."/>
            <person name="Eastwood D.C."/>
            <person name="Martin F."/>
            <person name="Cullen D."/>
            <person name="Grigoriev I.V."/>
            <person name="Hibbett D.S."/>
        </authorList>
    </citation>
    <scope>NUCLEOTIDE SEQUENCE [LARGE SCALE GENOMIC DNA]</scope>
    <source>
        <strain evidence="1 2">DJM-731 SS1</strain>
    </source>
</reference>
<evidence type="ECO:0000313" key="2">
    <source>
        <dbReference type="Proteomes" id="UP000030653"/>
    </source>
</evidence>
<dbReference type="Proteomes" id="UP000030653">
    <property type="component" value="Unassembled WGS sequence"/>
</dbReference>
<gene>
    <name evidence="1" type="ORF">DACRYDRAFT_23871</name>
</gene>
<protein>
    <submittedName>
        <fullName evidence="1">Uncharacterized protein</fullName>
    </submittedName>
</protein>
<dbReference type="EMBL" id="JH795870">
    <property type="protein sequence ID" value="EJT99267.1"/>
    <property type="molecule type" value="Genomic_DNA"/>
</dbReference>
<dbReference type="AlphaFoldDB" id="M5G673"/>
<dbReference type="HOGENOM" id="CLU_1777368_0_0_1"/>
<proteinExistence type="predicted"/>
<accession>M5G673</accession>
<sequence>MNTIVVLNMSIWADLHNAPIRPIDALSLRVKEARACPAGLVREHVWCPPPSVCASPPAFASSATPPPAQQYPFITTLITSISEHCRSVPPVTEAPAVAPKSTFRQGAPVLTTLRPRLPPYPLLRASYPHFRSLTPSTTVSACQRSF</sequence>
<dbReference type="GeneID" id="63688491"/>
<organism evidence="1 2">
    <name type="scientific">Dacryopinax primogenitus (strain DJM 731)</name>
    <name type="common">Brown rot fungus</name>
    <dbReference type="NCBI Taxonomy" id="1858805"/>
    <lineage>
        <taxon>Eukaryota</taxon>
        <taxon>Fungi</taxon>
        <taxon>Dikarya</taxon>
        <taxon>Basidiomycota</taxon>
        <taxon>Agaricomycotina</taxon>
        <taxon>Dacrymycetes</taxon>
        <taxon>Dacrymycetales</taxon>
        <taxon>Dacrymycetaceae</taxon>
        <taxon>Dacryopinax</taxon>
    </lineage>
</organism>
<evidence type="ECO:0000313" key="1">
    <source>
        <dbReference type="EMBL" id="EJT99267.1"/>
    </source>
</evidence>
<dbReference type="RefSeq" id="XP_040626165.1">
    <property type="nucleotide sequence ID" value="XM_040773429.1"/>
</dbReference>
<keyword evidence="2" id="KW-1185">Reference proteome</keyword>
<name>M5G673_DACPD</name>